<accession>A0ACB9L1V5</accession>
<protein>
    <submittedName>
        <fullName evidence="1">Uncharacterized protein</fullName>
    </submittedName>
</protein>
<keyword evidence="2" id="KW-1185">Reference proteome</keyword>
<reference evidence="2" key="1">
    <citation type="journal article" date="2023" name="Front. Plant Sci.">
        <title>Chromosomal-level genome assembly of Melastoma candidum provides insights into trichome evolution.</title>
        <authorList>
            <person name="Zhong Y."/>
            <person name="Wu W."/>
            <person name="Sun C."/>
            <person name="Zou P."/>
            <person name="Liu Y."/>
            <person name="Dai S."/>
            <person name="Zhou R."/>
        </authorList>
    </citation>
    <scope>NUCLEOTIDE SEQUENCE [LARGE SCALE GENOMIC DNA]</scope>
</reference>
<sequence length="237" mass="25765">MTKTTTTPETATSSPAILQVHSSDQISYSSALLHSLLSSIQSSCHFLSIANPSIRPLQSSLVSSQASCHHLPAAISVRPGFFSLSPQLLSGPPESLRFWFLQAVVIKGLIFIHRLWCWGAMVCGFCNLQSCCIQGHRGVVFYANWDEVFLVGATAVVSTIGGFGSEEQMRRINKAANTAAVKAAKECGLSWSSRCLITIHHRLLFLLDILLGKVKLNTKSFPATKTQGSFRDLVNGE</sequence>
<gene>
    <name evidence="1" type="ORF">MLD38_038982</name>
</gene>
<evidence type="ECO:0000313" key="2">
    <source>
        <dbReference type="Proteomes" id="UP001057402"/>
    </source>
</evidence>
<comment type="caution">
    <text evidence="1">The sequence shown here is derived from an EMBL/GenBank/DDBJ whole genome shotgun (WGS) entry which is preliminary data.</text>
</comment>
<organism evidence="1 2">
    <name type="scientific">Melastoma candidum</name>
    <dbReference type="NCBI Taxonomy" id="119954"/>
    <lineage>
        <taxon>Eukaryota</taxon>
        <taxon>Viridiplantae</taxon>
        <taxon>Streptophyta</taxon>
        <taxon>Embryophyta</taxon>
        <taxon>Tracheophyta</taxon>
        <taxon>Spermatophyta</taxon>
        <taxon>Magnoliopsida</taxon>
        <taxon>eudicotyledons</taxon>
        <taxon>Gunneridae</taxon>
        <taxon>Pentapetalae</taxon>
        <taxon>rosids</taxon>
        <taxon>malvids</taxon>
        <taxon>Myrtales</taxon>
        <taxon>Melastomataceae</taxon>
        <taxon>Melastomatoideae</taxon>
        <taxon>Melastomateae</taxon>
        <taxon>Melastoma</taxon>
    </lineage>
</organism>
<proteinExistence type="predicted"/>
<evidence type="ECO:0000313" key="1">
    <source>
        <dbReference type="EMBL" id="KAI4303337.1"/>
    </source>
</evidence>
<name>A0ACB9L1V5_9MYRT</name>
<dbReference type="EMBL" id="CM042891">
    <property type="protein sequence ID" value="KAI4303337.1"/>
    <property type="molecule type" value="Genomic_DNA"/>
</dbReference>
<dbReference type="Proteomes" id="UP001057402">
    <property type="component" value="Chromosome 12"/>
</dbReference>